<dbReference type="EMBL" id="JENJ01000020">
    <property type="protein sequence ID" value="KGM96574.1"/>
    <property type="molecule type" value="Genomic_DNA"/>
</dbReference>
<reference evidence="5 6" key="1">
    <citation type="submission" date="2014-01" db="EMBL/GenBank/DDBJ databases">
        <title>Plasmidome dynamics in the species complex Clostridium novyi sensu lato converts strains of independent lineages into distinctly different pathogens.</title>
        <authorList>
            <person name="Skarin H."/>
            <person name="Segerman B."/>
        </authorList>
    </citation>
    <scope>NUCLEOTIDE SEQUENCE [LARGE SCALE GENOMIC DNA]</scope>
    <source>
        <strain evidence="5 6">4552</strain>
    </source>
</reference>
<dbReference type="InterPro" id="IPR025736">
    <property type="entry name" value="PucR_C-HTH_dom"/>
</dbReference>
<feature type="domain" description="Putative sugar diacid recognition" evidence="2">
    <location>
        <begin position="4"/>
        <end position="133"/>
    </location>
</feature>
<dbReference type="InterPro" id="IPR051448">
    <property type="entry name" value="CdaR-like_regulators"/>
</dbReference>
<sequence length="351" mass="40452">MIKLTEQMAQSIVDRMMNVIPYNVNIMNNEGIIIGSGDKKRIGQLHEGAVDAISRNKINLVYKDNGGAKPGVNMPIHFNNTLMGVIGISGDPKEVISFASIVKATSELLIRQEYMFNERRVREQIEEEFLYQWSYLNNDYDESFLQRADVLGINLNIDRVAVIIKGKDKKNIINTIKKYIYECEYVIRFNAEDILIFMKYDDKLYKRVNNIYYQLNEKVKIGVGLQQEIMTKSVQQALRAIEINDKLVLGYSLCKYSDVKLLDIIANNIKEQSVTSLVSKLIDTNNFELIDTLITYIVLNCDIKNVSEKLHIHRNSLNYRLKKIHEITGKNPKNAMDLLELLVACILYKLK</sequence>
<dbReference type="InterPro" id="IPR042070">
    <property type="entry name" value="PucR_C-HTH_sf"/>
</dbReference>
<gene>
    <name evidence="5" type="ORF">Z968_05930</name>
</gene>
<dbReference type="Proteomes" id="UP000030012">
    <property type="component" value="Unassembled WGS sequence"/>
</dbReference>
<evidence type="ECO:0000259" key="4">
    <source>
        <dbReference type="Pfam" id="PF17853"/>
    </source>
</evidence>
<comment type="similarity">
    <text evidence="1">Belongs to the CdaR family.</text>
</comment>
<feature type="domain" description="CdaR GGDEF-like" evidence="4">
    <location>
        <begin position="139"/>
        <end position="243"/>
    </location>
</feature>
<dbReference type="OrthoDB" id="212459at2"/>
<dbReference type="RefSeq" id="WP_039254574.1">
    <property type="nucleotide sequence ID" value="NZ_JENJ01000020.1"/>
</dbReference>
<evidence type="ECO:0000313" key="6">
    <source>
        <dbReference type="Proteomes" id="UP000030012"/>
    </source>
</evidence>
<dbReference type="AlphaFoldDB" id="A0A0A0I589"/>
<dbReference type="PANTHER" id="PTHR33744">
    <property type="entry name" value="CARBOHYDRATE DIACID REGULATOR"/>
    <property type="match status" value="1"/>
</dbReference>
<name>A0A0A0I589_CLONO</name>
<organism evidence="5 6">
    <name type="scientific">Clostridium novyi A str. 4552</name>
    <dbReference type="NCBI Taxonomy" id="1444289"/>
    <lineage>
        <taxon>Bacteria</taxon>
        <taxon>Bacillati</taxon>
        <taxon>Bacillota</taxon>
        <taxon>Clostridia</taxon>
        <taxon>Eubacteriales</taxon>
        <taxon>Clostridiaceae</taxon>
        <taxon>Clostridium</taxon>
    </lineage>
</organism>
<dbReference type="Pfam" id="PF17853">
    <property type="entry name" value="GGDEF_2"/>
    <property type="match status" value="1"/>
</dbReference>
<dbReference type="Gene3D" id="1.10.10.2840">
    <property type="entry name" value="PucR C-terminal helix-turn-helix domain"/>
    <property type="match status" value="1"/>
</dbReference>
<dbReference type="Pfam" id="PF05651">
    <property type="entry name" value="Diacid_rec"/>
    <property type="match status" value="1"/>
</dbReference>
<comment type="caution">
    <text evidence="5">The sequence shown here is derived from an EMBL/GenBank/DDBJ whole genome shotgun (WGS) entry which is preliminary data.</text>
</comment>
<protein>
    <submittedName>
        <fullName evidence="5">Sugar diacid recognition protein</fullName>
    </submittedName>
</protein>
<accession>A0A0A0I589</accession>
<evidence type="ECO:0000313" key="5">
    <source>
        <dbReference type="EMBL" id="KGM96574.1"/>
    </source>
</evidence>
<evidence type="ECO:0000259" key="2">
    <source>
        <dbReference type="Pfam" id="PF05651"/>
    </source>
</evidence>
<dbReference type="PANTHER" id="PTHR33744:SF16">
    <property type="entry name" value="CARBOHYDRATE DIACID REGULATOR"/>
    <property type="match status" value="1"/>
</dbReference>
<dbReference type="InterPro" id="IPR041522">
    <property type="entry name" value="CdaR_GGDEF"/>
</dbReference>
<evidence type="ECO:0000256" key="1">
    <source>
        <dbReference type="ARBA" id="ARBA00006754"/>
    </source>
</evidence>
<dbReference type="Pfam" id="PF13556">
    <property type="entry name" value="HTH_30"/>
    <property type="match status" value="1"/>
</dbReference>
<feature type="domain" description="PucR C-terminal helix-turn-helix" evidence="3">
    <location>
        <begin position="289"/>
        <end position="346"/>
    </location>
</feature>
<dbReference type="InterPro" id="IPR008599">
    <property type="entry name" value="Diacid_rec"/>
</dbReference>
<proteinExistence type="inferred from homology"/>
<evidence type="ECO:0000259" key="3">
    <source>
        <dbReference type="Pfam" id="PF13556"/>
    </source>
</evidence>